<dbReference type="InterPro" id="IPR004072">
    <property type="entry name" value="Vmron_rcpt_1"/>
</dbReference>
<feature type="transmembrane region" description="Helical" evidence="11">
    <location>
        <begin position="43"/>
        <end position="63"/>
    </location>
</feature>
<dbReference type="Gene3D" id="1.20.1070.10">
    <property type="entry name" value="Rhodopsin 7-helix transmembrane proteins"/>
    <property type="match status" value="1"/>
</dbReference>
<dbReference type="SUPFAM" id="SSF81321">
    <property type="entry name" value="Family A G protein-coupled receptor-like"/>
    <property type="match status" value="1"/>
</dbReference>
<evidence type="ECO:0000256" key="8">
    <source>
        <dbReference type="ARBA" id="ARBA00023136"/>
    </source>
</evidence>
<protein>
    <recommendedName>
        <fullName evidence="11">Vomeronasal type-1 receptor</fullName>
    </recommendedName>
</protein>
<dbReference type="GO" id="GO:0005886">
    <property type="term" value="C:plasma membrane"/>
    <property type="evidence" value="ECO:0007669"/>
    <property type="project" value="UniProtKB-SubCell"/>
</dbReference>
<keyword evidence="9 11" id="KW-0675">Receptor</keyword>
<comment type="subcellular location">
    <subcellularLocation>
        <location evidence="1 11">Cell membrane</location>
        <topology evidence="1 11">Multi-pass membrane protein</topology>
    </subcellularLocation>
</comment>
<reference evidence="13 14" key="1">
    <citation type="journal article" date="2020" name="Mol. Biol. Evol.">
        <title>Interspecific Gene Flow and the Evolution of Specialization in Black and White Rhinoceros.</title>
        <authorList>
            <person name="Moodley Y."/>
            <person name="Westbury M.V."/>
            <person name="Russo I.M."/>
            <person name="Gopalakrishnan S."/>
            <person name="Rakotoarivelo A."/>
            <person name="Olsen R.A."/>
            <person name="Prost S."/>
            <person name="Tunstall T."/>
            <person name="Ryder O.A."/>
            <person name="Dalen L."/>
            <person name="Bruford M.W."/>
        </authorList>
    </citation>
    <scope>NUCLEOTIDE SEQUENCE [LARGE SCALE GENOMIC DNA]</scope>
    <source>
        <strain evidence="13">SBR-YM</strain>
        <tissue evidence="13">Skin</tissue>
    </source>
</reference>
<keyword evidence="10 11" id="KW-0807">Transducer</keyword>
<evidence type="ECO:0000256" key="6">
    <source>
        <dbReference type="ARBA" id="ARBA00022989"/>
    </source>
</evidence>
<evidence type="ECO:0000256" key="11">
    <source>
        <dbReference type="RuleBase" id="RU364061"/>
    </source>
</evidence>
<dbReference type="FunFam" id="1.20.1070.10:FF:000120">
    <property type="entry name" value="Vomeronasal type-1 receptor"/>
    <property type="match status" value="1"/>
</dbReference>
<keyword evidence="3 11" id="KW-1003">Cell membrane</keyword>
<dbReference type="EMBL" id="JACDTQ010002522">
    <property type="protein sequence ID" value="KAF5917628.1"/>
    <property type="molecule type" value="Genomic_DNA"/>
</dbReference>
<evidence type="ECO:0000256" key="4">
    <source>
        <dbReference type="ARBA" id="ARBA00022507"/>
    </source>
</evidence>
<keyword evidence="8 11" id="KW-0472">Membrane</keyword>
<keyword evidence="14" id="KW-1185">Reference proteome</keyword>
<accession>A0A7J7EPI0</accession>
<evidence type="ECO:0000256" key="1">
    <source>
        <dbReference type="ARBA" id="ARBA00004651"/>
    </source>
</evidence>
<evidence type="ECO:0000259" key="12">
    <source>
        <dbReference type="PROSITE" id="PS50262"/>
    </source>
</evidence>
<evidence type="ECO:0000256" key="9">
    <source>
        <dbReference type="ARBA" id="ARBA00023170"/>
    </source>
</evidence>
<evidence type="ECO:0000256" key="2">
    <source>
        <dbReference type="ARBA" id="ARBA00010663"/>
    </source>
</evidence>
<proteinExistence type="inferred from homology"/>
<evidence type="ECO:0000313" key="14">
    <source>
        <dbReference type="Proteomes" id="UP000551758"/>
    </source>
</evidence>
<gene>
    <name evidence="13" type="ORF">HPG69_006319</name>
</gene>
<dbReference type="Proteomes" id="UP000551758">
    <property type="component" value="Unassembled WGS sequence"/>
</dbReference>
<dbReference type="PANTHER" id="PTHR24062">
    <property type="entry name" value="VOMERONASAL TYPE-1 RECEPTOR"/>
    <property type="match status" value="1"/>
</dbReference>
<evidence type="ECO:0000256" key="7">
    <source>
        <dbReference type="ARBA" id="ARBA00023040"/>
    </source>
</evidence>
<feature type="transmembrane region" description="Helical" evidence="11">
    <location>
        <begin position="264"/>
        <end position="287"/>
    </location>
</feature>
<comment type="similarity">
    <text evidence="2 11">Belongs to the G-protein coupled receptor 1 family.</text>
</comment>
<organism evidence="13 14">
    <name type="scientific">Diceros bicornis minor</name>
    <name type="common">South-central black rhinoceros</name>
    <dbReference type="NCBI Taxonomy" id="77932"/>
    <lineage>
        <taxon>Eukaryota</taxon>
        <taxon>Metazoa</taxon>
        <taxon>Chordata</taxon>
        <taxon>Craniata</taxon>
        <taxon>Vertebrata</taxon>
        <taxon>Euteleostomi</taxon>
        <taxon>Mammalia</taxon>
        <taxon>Eutheria</taxon>
        <taxon>Laurasiatheria</taxon>
        <taxon>Perissodactyla</taxon>
        <taxon>Rhinocerotidae</taxon>
        <taxon>Diceros</taxon>
    </lineage>
</organism>
<keyword evidence="5 11" id="KW-0812">Transmembrane</keyword>
<name>A0A7J7EPI0_DICBM</name>
<dbReference type="InterPro" id="IPR017452">
    <property type="entry name" value="GPCR_Rhodpsn_7TM"/>
</dbReference>
<dbReference type="Pfam" id="PF03402">
    <property type="entry name" value="V1R"/>
    <property type="match status" value="1"/>
</dbReference>
<dbReference type="GO" id="GO:0007606">
    <property type="term" value="P:sensory perception of chemical stimulus"/>
    <property type="evidence" value="ECO:0007669"/>
    <property type="project" value="UniProtKB-ARBA"/>
</dbReference>
<dbReference type="AlphaFoldDB" id="A0A7J7EPI0"/>
<dbReference type="PROSITE" id="PS50262">
    <property type="entry name" value="G_PROTEIN_RECEP_F1_2"/>
    <property type="match status" value="1"/>
</dbReference>
<dbReference type="GO" id="GO:0016503">
    <property type="term" value="F:pheromone receptor activity"/>
    <property type="evidence" value="ECO:0007669"/>
    <property type="project" value="InterPro"/>
</dbReference>
<sequence length="324" mass="36751">MIMAPLWGDQLWGKDQPGHSETISMSFQKDVLRTIVSVAVKTVFLLQIGVGTLANVILFFHNVSPILLGHKHSPTHTILTHMAMANLLFLLSTGTPHMEAAFLLRKPLSSLGCRFVYYIQRVARDTMLCYTCVLSTFQFFALIPGRLEWMMLSGRAPKIIGPSCCICWMFSFLMNIYIPTIITGAQDIGNDTDFQGKWFCSSSSSGAEMVILWSVSDAMFIGIMGWASGSMVLLLYRHHQRVQYIHTLNIYYKCPPETRAAHTILILVVTFVIFYILNSILAFYITVFLDTRLWLMQISHILAFCFPTWPWLNTLKKQADILSA</sequence>
<evidence type="ECO:0000313" key="13">
    <source>
        <dbReference type="EMBL" id="KAF5917628.1"/>
    </source>
</evidence>
<dbReference type="GO" id="GO:0019236">
    <property type="term" value="P:response to pheromone"/>
    <property type="evidence" value="ECO:0007669"/>
    <property type="project" value="UniProtKB-KW"/>
</dbReference>
<keyword evidence="7 11" id="KW-0297">G-protein coupled receptor</keyword>
<feature type="transmembrane region" description="Helical" evidence="11">
    <location>
        <begin position="83"/>
        <end position="104"/>
    </location>
</feature>
<feature type="domain" description="G-protein coupled receptors family 1 profile" evidence="12">
    <location>
        <begin position="51"/>
        <end position="276"/>
    </location>
</feature>
<evidence type="ECO:0000256" key="5">
    <source>
        <dbReference type="ARBA" id="ARBA00022692"/>
    </source>
</evidence>
<feature type="transmembrane region" description="Helical" evidence="11">
    <location>
        <begin position="293"/>
        <end position="312"/>
    </location>
</feature>
<evidence type="ECO:0000256" key="3">
    <source>
        <dbReference type="ARBA" id="ARBA00022475"/>
    </source>
</evidence>
<feature type="transmembrane region" description="Helical" evidence="11">
    <location>
        <begin position="211"/>
        <end position="236"/>
    </location>
</feature>
<evidence type="ECO:0000256" key="10">
    <source>
        <dbReference type="ARBA" id="ARBA00023224"/>
    </source>
</evidence>
<feature type="transmembrane region" description="Helical" evidence="11">
    <location>
        <begin position="159"/>
        <end position="178"/>
    </location>
</feature>
<comment type="caution">
    <text evidence="13">The sequence shown here is derived from an EMBL/GenBank/DDBJ whole genome shotgun (WGS) entry which is preliminary data.</text>
</comment>
<keyword evidence="6 11" id="KW-1133">Transmembrane helix</keyword>
<keyword evidence="4 11" id="KW-0589">Pheromone response</keyword>